<feature type="domain" description="Integrase catalytic" evidence="2">
    <location>
        <begin position="252"/>
        <end position="472"/>
    </location>
</feature>
<proteinExistence type="predicted"/>
<keyword evidence="4" id="KW-1185">Reference proteome</keyword>
<dbReference type="Proteomes" id="UP000004980">
    <property type="component" value="Unassembled WGS sequence"/>
</dbReference>
<evidence type="ECO:0000256" key="1">
    <source>
        <dbReference type="SAM" id="MobiDB-lite"/>
    </source>
</evidence>
<evidence type="ECO:0000313" key="3">
    <source>
        <dbReference type="EMBL" id="EIN01542.1"/>
    </source>
</evidence>
<evidence type="ECO:0000259" key="2">
    <source>
        <dbReference type="PROSITE" id="PS50994"/>
    </source>
</evidence>
<dbReference type="InterPro" id="IPR036397">
    <property type="entry name" value="RNaseH_sf"/>
</dbReference>
<comment type="caution">
    <text evidence="3">The sequence shown here is derived from an EMBL/GenBank/DDBJ whole genome shotgun (WGS) entry which is preliminary data.</text>
</comment>
<accession>A0ABN0FRY9</accession>
<name>A0ABN0FRY9_9BURK</name>
<reference evidence="3 4" key="1">
    <citation type="journal article" date="2012" name="J. Bacteriol.">
        <title>Draft Genome Sequence of the Soil Bacterium Burkholderia terrae Strain BS001, Which Interacts with Fungal Surface Structures.</title>
        <authorList>
            <person name="Nazir R."/>
            <person name="Hansen M.A."/>
            <person name="Sorensen S."/>
            <person name="van Elsas J.D."/>
        </authorList>
    </citation>
    <scope>NUCLEOTIDE SEQUENCE [LARGE SCALE GENOMIC DNA]</scope>
    <source>
        <strain evidence="3 4">BS001</strain>
    </source>
</reference>
<gene>
    <name evidence="3" type="ORF">WQE_08552</name>
</gene>
<organism evidence="3 4">
    <name type="scientific">Paraburkholderia hospita</name>
    <dbReference type="NCBI Taxonomy" id="169430"/>
    <lineage>
        <taxon>Bacteria</taxon>
        <taxon>Pseudomonadati</taxon>
        <taxon>Pseudomonadota</taxon>
        <taxon>Betaproteobacteria</taxon>
        <taxon>Burkholderiales</taxon>
        <taxon>Burkholderiaceae</taxon>
        <taxon>Paraburkholderia</taxon>
    </lineage>
</organism>
<sequence>MLIKNVLFAGSDEQRYRVLSIDAGAKRGWVFPLDEKNGWPIYRDFWVLTGHANVREIKTSGKAKVPDLAFFSASARNRAKQAHEYIKPLLEHPDIYNGECRGKLVKARAAELNVSPTTLYRYLSLWWRNGQTQLALIPEFNKIGRTALSKTAHRGRRPVDDKYDVFQMSEKDVENVKKAIRQHYLNGEISTLAGAHRKMRREDYSFLDGNGKPFLLPDGEFPSIHQFRHIARTNFSLTEMLRKKHGAKRFDKKFGPHIGSALEECIGIGHIFEIDATIADVYLVAAADHASIIGKPTLYLIYDRWSRLITGFYVGLENASWTGAMLAILSIATDKRELCERYGVAYNPDDWPADGAFPQKFLGDLGEMASKDSYRICDGMEATVSNTQSLHPQRKGTIECGFRLFHASIQEILPGYEPPYNAVKRREKRYDRDASLTLDEFITVVIKSIIAHNHGIMKGYDLNPMQVLTDTQAIPIRLWNDDMIRRSGALARYDYDYLHLQLLPQDDAVVTDDGILYRRCYYDAPVEWLTRAAARRKRFKVKCSYDLRLANSILVYDPNHPEVPIECQLTGASKNYKGYSFAEVEYIERKAGLVKFDGKYESDNAKAEFEGDVSELSKAAVARRRVTAKGMSRSGRRADTKAVRDAERAAIREREAGMPASLPNTPSNVIPMPDRTSSVESPPPTNADVAVKRRTSIQDQLKRIAQEKINGH</sequence>
<dbReference type="Gene3D" id="3.30.420.10">
    <property type="entry name" value="Ribonuclease H-like superfamily/Ribonuclease H"/>
    <property type="match status" value="1"/>
</dbReference>
<dbReference type="PROSITE" id="PS50994">
    <property type="entry name" value="INTEGRASE"/>
    <property type="match status" value="1"/>
</dbReference>
<evidence type="ECO:0000313" key="4">
    <source>
        <dbReference type="Proteomes" id="UP000004980"/>
    </source>
</evidence>
<protein>
    <submittedName>
        <fullName evidence="3">Transposon Tn7 transposition protein TnsB</fullName>
    </submittedName>
</protein>
<dbReference type="EMBL" id="AKAU01000056">
    <property type="protein sequence ID" value="EIN01542.1"/>
    <property type="molecule type" value="Genomic_DNA"/>
</dbReference>
<dbReference type="RefSeq" id="WP_007579591.1">
    <property type="nucleotide sequence ID" value="NZ_AKAU01000056.1"/>
</dbReference>
<dbReference type="InterPro" id="IPR001584">
    <property type="entry name" value="Integrase_cat-core"/>
</dbReference>
<feature type="region of interest" description="Disordered" evidence="1">
    <location>
        <begin position="658"/>
        <end position="695"/>
    </location>
</feature>